<dbReference type="Proteomes" id="UP000590511">
    <property type="component" value="Unassembled WGS sequence"/>
</dbReference>
<dbReference type="GO" id="GO:0005886">
    <property type="term" value="C:plasma membrane"/>
    <property type="evidence" value="ECO:0007669"/>
    <property type="project" value="TreeGrafter"/>
</dbReference>
<evidence type="ECO:0000256" key="1">
    <source>
        <dbReference type="ARBA" id="ARBA00022448"/>
    </source>
</evidence>
<dbReference type="PROSITE" id="PS50893">
    <property type="entry name" value="ABC_TRANSPORTER_2"/>
    <property type="match status" value="1"/>
</dbReference>
<dbReference type="Gene3D" id="3.40.50.300">
    <property type="entry name" value="P-loop containing nucleotide triphosphate hydrolases"/>
    <property type="match status" value="1"/>
</dbReference>
<dbReference type="GO" id="GO:0042941">
    <property type="term" value="P:D-alanine transmembrane transport"/>
    <property type="evidence" value="ECO:0007669"/>
    <property type="project" value="TreeGrafter"/>
</dbReference>
<dbReference type="GO" id="GO:0005304">
    <property type="term" value="F:L-valine transmembrane transporter activity"/>
    <property type="evidence" value="ECO:0007669"/>
    <property type="project" value="TreeGrafter"/>
</dbReference>
<dbReference type="InterPro" id="IPR027417">
    <property type="entry name" value="P-loop_NTPase"/>
</dbReference>
<evidence type="ECO:0000313" key="5">
    <source>
        <dbReference type="EMBL" id="GIE44657.1"/>
    </source>
</evidence>
<reference evidence="6 7" key="1">
    <citation type="submission" date="2020-08" db="EMBL/GenBank/DDBJ databases">
        <title>Sequencing the genomes of 1000 actinobacteria strains.</title>
        <authorList>
            <person name="Klenk H.-P."/>
        </authorList>
    </citation>
    <scope>NUCLEOTIDE SEQUENCE [LARGE SCALE GENOMIC DNA]</scope>
    <source>
        <strain evidence="6 7">DSM 43150</strain>
    </source>
</reference>
<evidence type="ECO:0000313" key="6">
    <source>
        <dbReference type="EMBL" id="MBB4751162.1"/>
    </source>
</evidence>
<dbReference type="InterPro" id="IPR032823">
    <property type="entry name" value="BCA_ABC_TP_C"/>
</dbReference>
<gene>
    <name evidence="5" type="ORF">Alo02nite_75550</name>
    <name evidence="6" type="ORF">BJ964_005323</name>
</gene>
<evidence type="ECO:0000256" key="3">
    <source>
        <dbReference type="ARBA" id="ARBA00022840"/>
    </source>
</evidence>
<dbReference type="Proteomes" id="UP000631312">
    <property type="component" value="Unassembled WGS sequence"/>
</dbReference>
<keyword evidence="1" id="KW-0813">Transport</keyword>
<dbReference type="SMART" id="SM00382">
    <property type="entry name" value="AAA"/>
    <property type="match status" value="1"/>
</dbReference>
<name>A0A7W7HJ73_9ACTN</name>
<sequence>MTAALEVRDIGKRFGALTVLDRVSFSVTAGEAVGVVGPNGAGKTTLLDIVAGVRRRDRGRVLLGGADVTGLPPERRCRLGLARTFQVPRPMGDLTVFETALLAAVRGGGLHGRRAEQAAIRALETAGLLADGDRRSTGLRLLSRKRLELARAVAAGPRVLLLDEIAGGLTDAETGALVGTIGDLAAAGIAIVWVEHVIRALVRVATRLVCLADGRVLADGEPRAVLGDPAVQRAYFGRAAP</sequence>
<protein>
    <submittedName>
        <fullName evidence="5">ABC transporter ATP-binding protein</fullName>
    </submittedName>
    <submittedName>
        <fullName evidence="6">Branched-chain amino acid transport system ATP-binding protein</fullName>
    </submittedName>
</protein>
<dbReference type="InterPro" id="IPR003593">
    <property type="entry name" value="AAA+_ATPase"/>
</dbReference>
<evidence type="ECO:0000256" key="2">
    <source>
        <dbReference type="ARBA" id="ARBA00022741"/>
    </source>
</evidence>
<dbReference type="EMBL" id="BOMP01000140">
    <property type="protein sequence ID" value="GIE44657.1"/>
    <property type="molecule type" value="Genomic_DNA"/>
</dbReference>
<comment type="caution">
    <text evidence="6">The sequence shown here is derived from an EMBL/GenBank/DDBJ whole genome shotgun (WGS) entry which is preliminary data.</text>
</comment>
<dbReference type="GO" id="GO:1903806">
    <property type="term" value="P:L-isoleucine import across plasma membrane"/>
    <property type="evidence" value="ECO:0007669"/>
    <property type="project" value="TreeGrafter"/>
</dbReference>
<dbReference type="Pfam" id="PF12399">
    <property type="entry name" value="BCA_ABC_TP_C"/>
    <property type="match status" value="1"/>
</dbReference>
<evidence type="ECO:0000313" key="8">
    <source>
        <dbReference type="Proteomes" id="UP000631312"/>
    </source>
</evidence>
<keyword evidence="8" id="KW-1185">Reference proteome</keyword>
<dbReference type="EMBL" id="JACHNC010000001">
    <property type="protein sequence ID" value="MBB4751162.1"/>
    <property type="molecule type" value="Genomic_DNA"/>
</dbReference>
<dbReference type="GO" id="GO:0016887">
    <property type="term" value="F:ATP hydrolysis activity"/>
    <property type="evidence" value="ECO:0007669"/>
    <property type="project" value="InterPro"/>
</dbReference>
<accession>A0A7W7HJ73</accession>
<dbReference type="InterPro" id="IPR003439">
    <property type="entry name" value="ABC_transporter-like_ATP-bd"/>
</dbReference>
<organism evidence="6 7">
    <name type="scientific">Actinoplanes lobatus</name>
    <dbReference type="NCBI Taxonomy" id="113568"/>
    <lineage>
        <taxon>Bacteria</taxon>
        <taxon>Bacillati</taxon>
        <taxon>Actinomycetota</taxon>
        <taxon>Actinomycetes</taxon>
        <taxon>Micromonosporales</taxon>
        <taxon>Micromonosporaceae</taxon>
        <taxon>Actinoplanes</taxon>
    </lineage>
</organism>
<reference evidence="5 8" key="2">
    <citation type="submission" date="2021-01" db="EMBL/GenBank/DDBJ databases">
        <title>Whole genome shotgun sequence of Actinoplanes lobatus NBRC 12513.</title>
        <authorList>
            <person name="Komaki H."/>
            <person name="Tamura T."/>
        </authorList>
    </citation>
    <scope>NUCLEOTIDE SEQUENCE [LARGE SCALE GENOMIC DNA]</scope>
    <source>
        <strain evidence="5 8">NBRC 12513</strain>
    </source>
</reference>
<evidence type="ECO:0000259" key="4">
    <source>
        <dbReference type="PROSITE" id="PS50893"/>
    </source>
</evidence>
<proteinExistence type="predicted"/>
<dbReference type="GO" id="GO:0005524">
    <property type="term" value="F:ATP binding"/>
    <property type="evidence" value="ECO:0007669"/>
    <property type="project" value="UniProtKB-KW"/>
</dbReference>
<dbReference type="PANTHER" id="PTHR45772">
    <property type="entry name" value="CONSERVED COMPONENT OF ABC TRANSPORTER FOR NATURAL AMINO ACIDS-RELATED"/>
    <property type="match status" value="1"/>
</dbReference>
<dbReference type="GO" id="GO:0015188">
    <property type="term" value="F:L-isoleucine transmembrane transporter activity"/>
    <property type="evidence" value="ECO:0007669"/>
    <property type="project" value="TreeGrafter"/>
</dbReference>
<dbReference type="PANTHER" id="PTHR45772:SF7">
    <property type="entry name" value="AMINO ACID ABC TRANSPORTER ATP-BINDING PROTEIN"/>
    <property type="match status" value="1"/>
</dbReference>
<dbReference type="SUPFAM" id="SSF52540">
    <property type="entry name" value="P-loop containing nucleoside triphosphate hydrolases"/>
    <property type="match status" value="1"/>
</dbReference>
<evidence type="ECO:0000313" key="7">
    <source>
        <dbReference type="Proteomes" id="UP000590511"/>
    </source>
</evidence>
<dbReference type="Pfam" id="PF00005">
    <property type="entry name" value="ABC_tran"/>
    <property type="match status" value="1"/>
</dbReference>
<dbReference type="InterPro" id="IPR051120">
    <property type="entry name" value="ABC_AA/LPS_Transport"/>
</dbReference>
<keyword evidence="2" id="KW-0547">Nucleotide-binding</keyword>
<dbReference type="GO" id="GO:0015808">
    <property type="term" value="P:L-alanine transport"/>
    <property type="evidence" value="ECO:0007669"/>
    <property type="project" value="TreeGrafter"/>
</dbReference>
<dbReference type="GO" id="GO:0015192">
    <property type="term" value="F:L-phenylalanine transmembrane transporter activity"/>
    <property type="evidence" value="ECO:0007669"/>
    <property type="project" value="TreeGrafter"/>
</dbReference>
<feature type="domain" description="ABC transporter" evidence="4">
    <location>
        <begin position="5"/>
        <end position="238"/>
    </location>
</feature>
<dbReference type="RefSeq" id="WP_188123233.1">
    <property type="nucleotide sequence ID" value="NZ_BOMP01000140.1"/>
</dbReference>
<dbReference type="GO" id="GO:1903805">
    <property type="term" value="P:L-valine import across plasma membrane"/>
    <property type="evidence" value="ECO:0007669"/>
    <property type="project" value="TreeGrafter"/>
</dbReference>
<dbReference type="AlphaFoldDB" id="A0A7W7HJ73"/>
<keyword evidence="3 6" id="KW-0067">ATP-binding</keyword>